<evidence type="ECO:0000313" key="3">
    <source>
        <dbReference type="Proteomes" id="UP000585474"/>
    </source>
</evidence>
<sequence>MMHYHGAHPLEASTPLTAPPLSLRRTMVGSDTICNDPSGVLTQQLDSLNYVAKMLKPKFYFGSSFSAGNFGEVVNVRLIFQEDMDMLSSRQEFMLKRPGHTWMGQIDGNVVRSKFTLPERKKVSSPPKVVATASKKDAPKAENVGGDVEKDGPKRQRETSPRRKPRLPLRRRSPIARRGGSPIQEPDSPPHRRVDSPVRRRGESPYRCGETPPRRRPAFPGRGHSPSSLPRRNISPARASPHRIRGSPVRRRPPIPPRRRICSYCMALNLQRGPLPDEIETRPEGLRLIVDEAALLFEGL</sequence>
<reference evidence="3" key="1">
    <citation type="submission" date="2019-07" db="EMBL/GenBank/DDBJ databases">
        <title>De Novo Assembly of kiwifruit Actinidia rufa.</title>
        <authorList>
            <person name="Sugita-Konishi S."/>
            <person name="Sato K."/>
            <person name="Mori E."/>
            <person name="Abe Y."/>
            <person name="Kisaki G."/>
            <person name="Hamano K."/>
            <person name="Suezawa K."/>
            <person name="Otani M."/>
            <person name="Fukuda T."/>
            <person name="Manabe T."/>
            <person name="Gomi K."/>
            <person name="Tabuchi M."/>
            <person name="Akimitsu K."/>
            <person name="Kataoka I."/>
        </authorList>
    </citation>
    <scope>NUCLEOTIDE SEQUENCE [LARGE SCALE GENOMIC DNA]</scope>
    <source>
        <strain evidence="3">cv. Fuchu</strain>
    </source>
</reference>
<protein>
    <submittedName>
        <fullName evidence="2">Arginine/serine-rich 45</fullName>
    </submittedName>
</protein>
<dbReference type="OrthoDB" id="252020at2759"/>
<dbReference type="Proteomes" id="UP000585474">
    <property type="component" value="Unassembled WGS sequence"/>
</dbReference>
<feature type="compositionally biased region" description="Basic and acidic residues" evidence="1">
    <location>
        <begin position="188"/>
        <end position="204"/>
    </location>
</feature>
<organism evidence="2 3">
    <name type="scientific">Actinidia rufa</name>
    <dbReference type="NCBI Taxonomy" id="165716"/>
    <lineage>
        <taxon>Eukaryota</taxon>
        <taxon>Viridiplantae</taxon>
        <taxon>Streptophyta</taxon>
        <taxon>Embryophyta</taxon>
        <taxon>Tracheophyta</taxon>
        <taxon>Spermatophyta</taxon>
        <taxon>Magnoliopsida</taxon>
        <taxon>eudicotyledons</taxon>
        <taxon>Gunneridae</taxon>
        <taxon>Pentapetalae</taxon>
        <taxon>asterids</taxon>
        <taxon>Ericales</taxon>
        <taxon>Actinidiaceae</taxon>
        <taxon>Actinidia</taxon>
    </lineage>
</organism>
<feature type="compositionally biased region" description="Basic residues" evidence="1">
    <location>
        <begin position="240"/>
        <end position="256"/>
    </location>
</feature>
<feature type="compositionally biased region" description="Basic and acidic residues" evidence="1">
    <location>
        <begin position="147"/>
        <end position="161"/>
    </location>
</feature>
<dbReference type="AlphaFoldDB" id="A0A7J0DU23"/>
<keyword evidence="3" id="KW-1185">Reference proteome</keyword>
<dbReference type="EMBL" id="BJWL01000375">
    <property type="protein sequence ID" value="GFS41413.1"/>
    <property type="molecule type" value="Genomic_DNA"/>
</dbReference>
<evidence type="ECO:0000256" key="1">
    <source>
        <dbReference type="SAM" id="MobiDB-lite"/>
    </source>
</evidence>
<name>A0A7J0DU23_9ERIC</name>
<gene>
    <name evidence="2" type="ORF">Acr_00g0074150</name>
</gene>
<comment type="caution">
    <text evidence="2">The sequence shown here is derived from an EMBL/GenBank/DDBJ whole genome shotgun (WGS) entry which is preliminary data.</text>
</comment>
<proteinExistence type="predicted"/>
<evidence type="ECO:0000313" key="2">
    <source>
        <dbReference type="EMBL" id="GFS41413.1"/>
    </source>
</evidence>
<feature type="region of interest" description="Disordered" evidence="1">
    <location>
        <begin position="117"/>
        <end position="256"/>
    </location>
</feature>
<accession>A0A7J0DU23</accession>
<feature type="compositionally biased region" description="Basic residues" evidence="1">
    <location>
        <begin position="162"/>
        <end position="175"/>
    </location>
</feature>